<keyword evidence="6" id="KW-0805">Transcription regulation</keyword>
<dbReference type="SUPFAM" id="SSF52172">
    <property type="entry name" value="CheY-like"/>
    <property type="match status" value="1"/>
</dbReference>
<evidence type="ECO:0000256" key="9">
    <source>
        <dbReference type="ARBA" id="ARBA00024867"/>
    </source>
</evidence>
<comment type="function">
    <text evidence="9">May play the central regulatory role in sporulation. It may be an element of the effector pathway responsible for the activation of sporulation genes in response to nutritional stress. Spo0A may act in concert with spo0H (a sigma factor) to control the expression of some genes that are critical to the sporulation process.</text>
</comment>
<dbReference type="OrthoDB" id="9794370at2"/>
<feature type="domain" description="Response regulatory" evidence="12">
    <location>
        <begin position="3"/>
        <end position="120"/>
    </location>
</feature>
<protein>
    <recommendedName>
        <fullName evidence="2">Stage 0 sporulation protein A homolog</fullName>
    </recommendedName>
</protein>
<dbReference type="PANTHER" id="PTHR42713:SF3">
    <property type="entry name" value="TRANSCRIPTIONAL REGULATORY PROTEIN HPTR"/>
    <property type="match status" value="1"/>
</dbReference>
<dbReference type="PANTHER" id="PTHR42713">
    <property type="entry name" value="HISTIDINE KINASE-RELATED"/>
    <property type="match status" value="1"/>
</dbReference>
<reference evidence="13 14" key="1">
    <citation type="journal article" date="2019" name="Anaerobe">
        <title>Detection of Robinsoniella peoriensis in multiple bone samples of a trauma patient.</title>
        <authorList>
            <person name="Schrottner P."/>
            <person name="Hartwich K."/>
            <person name="Bunk B."/>
            <person name="Schober I."/>
            <person name="Helbig S."/>
            <person name="Rudolph W.W."/>
            <person name="Gunzer F."/>
        </authorList>
    </citation>
    <scope>NUCLEOTIDE SEQUENCE [LARGE SCALE GENOMIC DNA]</scope>
    <source>
        <strain evidence="13 14">DSM 106044</strain>
    </source>
</reference>
<dbReference type="Gene3D" id="1.10.10.60">
    <property type="entry name" value="Homeodomain-like"/>
    <property type="match status" value="2"/>
</dbReference>
<evidence type="ECO:0000256" key="4">
    <source>
        <dbReference type="ARBA" id="ARBA00022553"/>
    </source>
</evidence>
<feature type="modified residue" description="4-aspartylphosphate" evidence="10">
    <location>
        <position position="55"/>
    </location>
</feature>
<dbReference type="InterPro" id="IPR001789">
    <property type="entry name" value="Sig_transdc_resp-reg_receiver"/>
</dbReference>
<dbReference type="InterPro" id="IPR009057">
    <property type="entry name" value="Homeodomain-like_sf"/>
</dbReference>
<accession>A0A4V6HRY9</accession>
<keyword evidence="4 10" id="KW-0597">Phosphoprotein</keyword>
<proteinExistence type="predicted"/>
<dbReference type="GO" id="GO:0000160">
    <property type="term" value="P:phosphorelay signal transduction system"/>
    <property type="evidence" value="ECO:0007669"/>
    <property type="project" value="UniProtKB-KW"/>
</dbReference>
<evidence type="ECO:0000256" key="8">
    <source>
        <dbReference type="ARBA" id="ARBA00023163"/>
    </source>
</evidence>
<dbReference type="Gene3D" id="3.40.50.2300">
    <property type="match status" value="1"/>
</dbReference>
<evidence type="ECO:0000256" key="5">
    <source>
        <dbReference type="ARBA" id="ARBA00023012"/>
    </source>
</evidence>
<organism evidence="13 14">
    <name type="scientific">Robinsoniella peoriensis</name>
    <dbReference type="NCBI Taxonomy" id="180332"/>
    <lineage>
        <taxon>Bacteria</taxon>
        <taxon>Bacillati</taxon>
        <taxon>Bacillota</taxon>
        <taxon>Clostridia</taxon>
        <taxon>Lachnospirales</taxon>
        <taxon>Lachnospiraceae</taxon>
        <taxon>Robinsoniella</taxon>
    </lineage>
</organism>
<dbReference type="STRING" id="180332.GCA_000797495_03984"/>
<keyword evidence="3" id="KW-0963">Cytoplasm</keyword>
<evidence type="ECO:0000259" key="11">
    <source>
        <dbReference type="PROSITE" id="PS01124"/>
    </source>
</evidence>
<evidence type="ECO:0000256" key="3">
    <source>
        <dbReference type="ARBA" id="ARBA00022490"/>
    </source>
</evidence>
<comment type="caution">
    <text evidence="13">The sequence shown here is derived from an EMBL/GenBank/DDBJ whole genome shotgun (WGS) entry which is preliminary data.</text>
</comment>
<keyword evidence="8" id="KW-0804">Transcription</keyword>
<evidence type="ECO:0000256" key="1">
    <source>
        <dbReference type="ARBA" id="ARBA00004496"/>
    </source>
</evidence>
<dbReference type="SMART" id="SM00342">
    <property type="entry name" value="HTH_ARAC"/>
    <property type="match status" value="1"/>
</dbReference>
<evidence type="ECO:0000256" key="7">
    <source>
        <dbReference type="ARBA" id="ARBA00023125"/>
    </source>
</evidence>
<dbReference type="GO" id="GO:0005737">
    <property type="term" value="C:cytoplasm"/>
    <property type="evidence" value="ECO:0007669"/>
    <property type="project" value="UniProtKB-SubCell"/>
</dbReference>
<feature type="domain" description="HTH araC/xylS-type" evidence="11">
    <location>
        <begin position="420"/>
        <end position="518"/>
    </location>
</feature>
<evidence type="ECO:0000313" key="13">
    <source>
        <dbReference type="EMBL" id="TLD00908.1"/>
    </source>
</evidence>
<sequence length="521" mass="60569">MYTYIVIDDESLIRKGIIKKLSSIRDTVLCTGEASNGEEALSLIESIDPDIVITDMKMPLMDGTAFLTLLTQRFPHIKAIVISGYKDFDYMKHAIAAQAVDYLLKPFGKEALTEAVMNAVKQLNDHQSIQNRLVSSDEKKEQARYKYDIQMLQNMIMGYHTSDFSITSKRLNFINQIHHLVMITVYSQTALDFTMLEAFLSDNSFGDLALLLEHTTNQNLGFFILFKPEHSVLSSEEMCRQLIQQLNNTLYSSQITVLFGCSRTHHSLLELNTAFLETVTALNTKTVAGSSTAFFPLNRKREPIIITWDKTEEFLFRIEAGMIPQTEALLEELFNYFLTIPDCSLYDIKVFCFSLADQTRYMMSTYFDQINPSSANSSMQNILNNMFSLPEIKDYYQQFYQNIASLFKADNIYATDDIIEKMKIYMERHYQNNLTIEFLSSLFYLNRSYCSHLFKQRTGETFVHCLNTIRIARAKQMLSETDKKMYQIAKASGYDNVKYFFRIFKKYEHMTPEQYRLQYRP</sequence>
<evidence type="ECO:0000256" key="2">
    <source>
        <dbReference type="ARBA" id="ARBA00018672"/>
    </source>
</evidence>
<dbReference type="EMBL" id="QGQD01000045">
    <property type="protein sequence ID" value="TLD00908.1"/>
    <property type="molecule type" value="Genomic_DNA"/>
</dbReference>
<keyword evidence="5" id="KW-0902">Two-component regulatory system</keyword>
<evidence type="ECO:0000256" key="6">
    <source>
        <dbReference type="ARBA" id="ARBA00023015"/>
    </source>
</evidence>
<evidence type="ECO:0000259" key="12">
    <source>
        <dbReference type="PROSITE" id="PS50110"/>
    </source>
</evidence>
<dbReference type="InterPro" id="IPR011006">
    <property type="entry name" value="CheY-like_superfamily"/>
</dbReference>
<evidence type="ECO:0000313" key="14">
    <source>
        <dbReference type="Proteomes" id="UP000306509"/>
    </source>
</evidence>
<evidence type="ECO:0000256" key="10">
    <source>
        <dbReference type="PROSITE-ProRule" id="PRU00169"/>
    </source>
</evidence>
<dbReference type="PROSITE" id="PS01124">
    <property type="entry name" value="HTH_ARAC_FAMILY_2"/>
    <property type="match status" value="1"/>
</dbReference>
<dbReference type="GO" id="GO:0003700">
    <property type="term" value="F:DNA-binding transcription factor activity"/>
    <property type="evidence" value="ECO:0007669"/>
    <property type="project" value="InterPro"/>
</dbReference>
<dbReference type="PROSITE" id="PS50110">
    <property type="entry name" value="RESPONSE_REGULATORY"/>
    <property type="match status" value="1"/>
</dbReference>
<dbReference type="SUPFAM" id="SSF46689">
    <property type="entry name" value="Homeodomain-like"/>
    <property type="match status" value="2"/>
</dbReference>
<dbReference type="RefSeq" id="WP_070042514.1">
    <property type="nucleotide sequence ID" value="NZ_CABMJZ010000118.1"/>
</dbReference>
<keyword evidence="7" id="KW-0238">DNA-binding</keyword>
<dbReference type="Pfam" id="PF00072">
    <property type="entry name" value="Response_reg"/>
    <property type="match status" value="1"/>
</dbReference>
<keyword evidence="14" id="KW-1185">Reference proteome</keyword>
<dbReference type="AlphaFoldDB" id="A0A4V6HRY9"/>
<dbReference type="CDD" id="cd17536">
    <property type="entry name" value="REC_YesN-like"/>
    <property type="match status" value="1"/>
</dbReference>
<gene>
    <name evidence="13" type="ORF">DSM106044_02104</name>
</gene>
<dbReference type="GO" id="GO:0043565">
    <property type="term" value="F:sequence-specific DNA binding"/>
    <property type="evidence" value="ECO:0007669"/>
    <property type="project" value="InterPro"/>
</dbReference>
<dbReference type="InterPro" id="IPR051552">
    <property type="entry name" value="HptR"/>
</dbReference>
<dbReference type="Proteomes" id="UP000306509">
    <property type="component" value="Unassembled WGS sequence"/>
</dbReference>
<dbReference type="SMART" id="SM00448">
    <property type="entry name" value="REC"/>
    <property type="match status" value="1"/>
</dbReference>
<comment type="subcellular location">
    <subcellularLocation>
        <location evidence="1">Cytoplasm</location>
    </subcellularLocation>
</comment>
<name>A0A4V6HRY9_9FIRM</name>
<dbReference type="InterPro" id="IPR018060">
    <property type="entry name" value="HTH_AraC"/>
</dbReference>
<dbReference type="Pfam" id="PF12833">
    <property type="entry name" value="HTH_18"/>
    <property type="match status" value="1"/>
</dbReference>